<dbReference type="InParanoid" id="A0A2P5E9E9"/>
<feature type="non-terminal residue" evidence="1">
    <location>
        <position position="1"/>
    </location>
</feature>
<dbReference type="AlphaFoldDB" id="A0A2P5E9E9"/>
<proteinExistence type="predicted"/>
<gene>
    <name evidence="1" type="ORF">TorRG33x02_220200</name>
</gene>
<dbReference type="Proteomes" id="UP000237000">
    <property type="component" value="Unassembled WGS sequence"/>
</dbReference>
<reference evidence="2" key="1">
    <citation type="submission" date="2016-06" db="EMBL/GenBank/DDBJ databases">
        <title>Parallel loss of symbiosis genes in relatives of nitrogen-fixing non-legume Parasponia.</title>
        <authorList>
            <person name="Van Velzen R."/>
            <person name="Holmer R."/>
            <person name="Bu F."/>
            <person name="Rutten L."/>
            <person name="Van Zeijl A."/>
            <person name="Liu W."/>
            <person name="Santuari L."/>
            <person name="Cao Q."/>
            <person name="Sharma T."/>
            <person name="Shen D."/>
            <person name="Roswanjaya Y."/>
            <person name="Wardhani T."/>
            <person name="Kalhor M.S."/>
            <person name="Jansen J."/>
            <person name="Van den Hoogen J."/>
            <person name="Gungor B."/>
            <person name="Hartog M."/>
            <person name="Hontelez J."/>
            <person name="Verver J."/>
            <person name="Yang W.-C."/>
            <person name="Schijlen E."/>
            <person name="Repin R."/>
            <person name="Schilthuizen M."/>
            <person name="Schranz E."/>
            <person name="Heidstra R."/>
            <person name="Miyata K."/>
            <person name="Fedorova E."/>
            <person name="Kohlen W."/>
            <person name="Bisseling T."/>
            <person name="Smit S."/>
            <person name="Geurts R."/>
        </authorList>
    </citation>
    <scope>NUCLEOTIDE SEQUENCE [LARGE SCALE GENOMIC DNA]</scope>
    <source>
        <strain evidence="2">cv. RG33-2</strain>
    </source>
</reference>
<dbReference type="EMBL" id="JXTC01000200">
    <property type="protein sequence ID" value="PON82169.1"/>
    <property type="molecule type" value="Genomic_DNA"/>
</dbReference>
<sequence>KRRQEDSRPYSTEVEIVRGSKISGRLSKIDRNGWKILQYKFDYNHNFSALVERRCCWNRNHDR</sequence>
<keyword evidence="2" id="KW-1185">Reference proteome</keyword>
<protein>
    <submittedName>
        <fullName evidence="1">Uncharacterized protein</fullName>
    </submittedName>
</protein>
<organism evidence="1 2">
    <name type="scientific">Trema orientale</name>
    <name type="common">Charcoal tree</name>
    <name type="synonym">Celtis orientalis</name>
    <dbReference type="NCBI Taxonomy" id="63057"/>
    <lineage>
        <taxon>Eukaryota</taxon>
        <taxon>Viridiplantae</taxon>
        <taxon>Streptophyta</taxon>
        <taxon>Embryophyta</taxon>
        <taxon>Tracheophyta</taxon>
        <taxon>Spermatophyta</taxon>
        <taxon>Magnoliopsida</taxon>
        <taxon>eudicotyledons</taxon>
        <taxon>Gunneridae</taxon>
        <taxon>Pentapetalae</taxon>
        <taxon>rosids</taxon>
        <taxon>fabids</taxon>
        <taxon>Rosales</taxon>
        <taxon>Cannabaceae</taxon>
        <taxon>Trema</taxon>
    </lineage>
</organism>
<comment type="caution">
    <text evidence="1">The sequence shown here is derived from an EMBL/GenBank/DDBJ whole genome shotgun (WGS) entry which is preliminary data.</text>
</comment>
<accession>A0A2P5E9E9</accession>
<name>A0A2P5E9E9_TREOI</name>
<evidence type="ECO:0000313" key="2">
    <source>
        <dbReference type="Proteomes" id="UP000237000"/>
    </source>
</evidence>
<evidence type="ECO:0000313" key="1">
    <source>
        <dbReference type="EMBL" id="PON82169.1"/>
    </source>
</evidence>